<gene>
    <name evidence="1" type="ORF">BDN71DRAFT_1435876</name>
</gene>
<reference evidence="1" key="1">
    <citation type="submission" date="2020-11" db="EMBL/GenBank/DDBJ databases">
        <authorList>
            <consortium name="DOE Joint Genome Institute"/>
            <person name="Ahrendt S."/>
            <person name="Riley R."/>
            <person name="Andreopoulos W."/>
            <person name="Labutti K."/>
            <person name="Pangilinan J."/>
            <person name="Ruiz-Duenas F.J."/>
            <person name="Barrasa J.M."/>
            <person name="Sanchez-Garcia M."/>
            <person name="Camarero S."/>
            <person name="Miyauchi S."/>
            <person name="Serrano A."/>
            <person name="Linde D."/>
            <person name="Babiker R."/>
            <person name="Drula E."/>
            <person name="Ayuso-Fernandez I."/>
            <person name="Pacheco R."/>
            <person name="Padilla G."/>
            <person name="Ferreira P."/>
            <person name="Barriuso J."/>
            <person name="Kellner H."/>
            <person name="Castanera R."/>
            <person name="Alfaro M."/>
            <person name="Ramirez L."/>
            <person name="Pisabarro A.G."/>
            <person name="Kuo A."/>
            <person name="Tritt A."/>
            <person name="Lipzen A."/>
            <person name="He G."/>
            <person name="Yan M."/>
            <person name="Ng V."/>
            <person name="Cullen D."/>
            <person name="Martin F."/>
            <person name="Rosso M.-N."/>
            <person name="Henrissat B."/>
            <person name="Hibbett D."/>
            <person name="Martinez A.T."/>
            <person name="Grigoriev I.V."/>
        </authorList>
    </citation>
    <scope>NUCLEOTIDE SEQUENCE</scope>
    <source>
        <strain evidence="1">ATCC 90797</strain>
    </source>
</reference>
<evidence type="ECO:0000313" key="1">
    <source>
        <dbReference type="EMBL" id="KAF9488805.1"/>
    </source>
</evidence>
<keyword evidence="2" id="KW-1185">Reference proteome</keyword>
<organism evidence="1 2">
    <name type="scientific">Pleurotus eryngii</name>
    <name type="common">Boletus of the steppes</name>
    <dbReference type="NCBI Taxonomy" id="5323"/>
    <lineage>
        <taxon>Eukaryota</taxon>
        <taxon>Fungi</taxon>
        <taxon>Dikarya</taxon>
        <taxon>Basidiomycota</taxon>
        <taxon>Agaricomycotina</taxon>
        <taxon>Agaricomycetes</taxon>
        <taxon>Agaricomycetidae</taxon>
        <taxon>Agaricales</taxon>
        <taxon>Pleurotineae</taxon>
        <taxon>Pleurotaceae</taxon>
        <taxon>Pleurotus</taxon>
    </lineage>
</organism>
<protein>
    <submittedName>
        <fullName evidence="1">Uncharacterized protein</fullName>
    </submittedName>
</protein>
<dbReference type="EMBL" id="MU154696">
    <property type="protein sequence ID" value="KAF9488805.1"/>
    <property type="molecule type" value="Genomic_DNA"/>
</dbReference>
<dbReference type="AlphaFoldDB" id="A0A9P5ZLI1"/>
<proteinExistence type="predicted"/>
<dbReference type="Proteomes" id="UP000807025">
    <property type="component" value="Unassembled WGS sequence"/>
</dbReference>
<evidence type="ECO:0000313" key="2">
    <source>
        <dbReference type="Proteomes" id="UP000807025"/>
    </source>
</evidence>
<accession>A0A9P5ZLI1</accession>
<sequence>MIDCMLLLHEAINQFLVKEDFTELCQYQLGTAEWDVLKAFQLVLQVSHTFQQHLSSEKTPTLCDTIPAFKDKHPELHHIMQQGINKLRLYCNHANDVPAYVLAMVSTCHRSINGRRIFFFMNQGIFDGQASFEFKPPLLTGGQIKISQNLLSGHEYPTYPRVFSTLQACLFIRQENYNITLKLDVTLFNGDASGDEVFTQARLGTQLHKQNQQS</sequence>
<name>A0A9P5ZLI1_PLEER</name>
<comment type="caution">
    <text evidence="1">The sequence shown here is derived from an EMBL/GenBank/DDBJ whole genome shotgun (WGS) entry which is preliminary data.</text>
</comment>
<dbReference type="OrthoDB" id="3172935at2759"/>